<proteinExistence type="predicted"/>
<dbReference type="AlphaFoldDB" id="A0A379CCZ3"/>
<accession>A0A379CCZ3</accession>
<name>A0A379CCZ3_9FIRM</name>
<gene>
    <name evidence="1" type="ORF">NCTC11460_00071</name>
</gene>
<organism evidence="1 2">
    <name type="scientific">Peptostreptococcus anaerobius</name>
    <dbReference type="NCBI Taxonomy" id="1261"/>
    <lineage>
        <taxon>Bacteria</taxon>
        <taxon>Bacillati</taxon>
        <taxon>Bacillota</taxon>
        <taxon>Clostridia</taxon>
        <taxon>Peptostreptococcales</taxon>
        <taxon>Peptostreptococcaceae</taxon>
        <taxon>Peptostreptococcus</taxon>
    </lineage>
</organism>
<dbReference type="Proteomes" id="UP000255101">
    <property type="component" value="Unassembled WGS sequence"/>
</dbReference>
<dbReference type="EMBL" id="UGTB01000004">
    <property type="protein sequence ID" value="SUB60193.1"/>
    <property type="molecule type" value="Genomic_DNA"/>
</dbReference>
<evidence type="ECO:0008006" key="3">
    <source>
        <dbReference type="Google" id="ProtNLM"/>
    </source>
</evidence>
<reference evidence="1 2" key="1">
    <citation type="submission" date="2018-06" db="EMBL/GenBank/DDBJ databases">
        <authorList>
            <consortium name="Pathogen Informatics"/>
            <person name="Doyle S."/>
        </authorList>
    </citation>
    <scope>NUCLEOTIDE SEQUENCE [LARGE SCALE GENOMIC DNA]</scope>
    <source>
        <strain evidence="1 2">NCTC11460</strain>
    </source>
</reference>
<evidence type="ECO:0000313" key="2">
    <source>
        <dbReference type="Proteomes" id="UP000255101"/>
    </source>
</evidence>
<sequence>MKDVTLKKKVSFNKSGTGGITPKLNLNNSWLDDMGVTEDEKGVVLTYDELEKKIIIEKEKEK</sequence>
<dbReference type="RefSeq" id="WP_074762970.1">
    <property type="nucleotide sequence ID" value="NZ_FOVA01000007.1"/>
</dbReference>
<protein>
    <recommendedName>
        <fullName evidence="3">Toxin SymE-like domain-containing protein</fullName>
    </recommendedName>
</protein>
<evidence type="ECO:0000313" key="1">
    <source>
        <dbReference type="EMBL" id="SUB60193.1"/>
    </source>
</evidence>